<proteinExistence type="predicted"/>
<evidence type="ECO:0000256" key="2">
    <source>
        <dbReference type="SAM" id="SignalP"/>
    </source>
</evidence>
<feature type="signal peptide" evidence="2">
    <location>
        <begin position="1"/>
        <end position="23"/>
    </location>
</feature>
<dbReference type="GeneID" id="69023712"/>
<evidence type="ECO:0000256" key="1">
    <source>
        <dbReference type="SAM" id="MobiDB-lite"/>
    </source>
</evidence>
<feature type="compositionally biased region" description="Polar residues" evidence="1">
    <location>
        <begin position="100"/>
        <end position="110"/>
    </location>
</feature>
<dbReference type="RefSeq" id="XP_045272262.1">
    <property type="nucleotide sequence ID" value="XM_045416562.1"/>
</dbReference>
<protein>
    <submittedName>
        <fullName evidence="3">Uncharacterized protein</fullName>
    </submittedName>
</protein>
<sequence>MVLWNFIFLGSPVVFTIQWLAAGARITISGPYDPDLPGHSDKHKENGSRGYGCQTRESEIISPINPDRSGGDDGTLWTGENCVQHQAASPPGRRMDSMDSTRPPTQGSNRIGNKFAFVMIVGGEGGRVEVKHSYSGDQSTTAMEQSVPADATLGLNLIAPPPGNETFNSYPSQQLFFNGIYNGIEESK</sequence>
<keyword evidence="2" id="KW-0732">Signal</keyword>
<name>A0ABP2EMJ8_AJEDR</name>
<feature type="region of interest" description="Disordered" evidence="1">
    <location>
        <begin position="86"/>
        <end position="110"/>
    </location>
</feature>
<reference evidence="4" key="1">
    <citation type="journal article" date="2015" name="PLoS Genet.">
        <title>The dynamic genome and transcriptome of the human fungal pathogen Blastomyces and close relative Emmonsia.</title>
        <authorList>
            <person name="Munoz J.F."/>
            <person name="Gauthier G.M."/>
            <person name="Desjardins C.A."/>
            <person name="Gallo J.E."/>
            <person name="Holder J."/>
            <person name="Sullivan T.D."/>
            <person name="Marty A.J."/>
            <person name="Carmen J.C."/>
            <person name="Chen Z."/>
            <person name="Ding L."/>
            <person name="Gujja S."/>
            <person name="Magrini V."/>
            <person name="Misas E."/>
            <person name="Mitreva M."/>
            <person name="Priest M."/>
            <person name="Saif S."/>
            <person name="Whiston E.A."/>
            <person name="Young S."/>
            <person name="Zeng Q."/>
            <person name="Goldman W.E."/>
            <person name="Mardis E.R."/>
            <person name="Taylor J.W."/>
            <person name="McEwen J.G."/>
            <person name="Clay O.K."/>
            <person name="Klein B.S."/>
            <person name="Cuomo C.A."/>
        </authorList>
    </citation>
    <scope>NUCLEOTIDE SEQUENCE [LARGE SCALE GENOMIC DNA]</scope>
    <source>
        <strain evidence="4">ER-3 / ATCC MYA-2586</strain>
    </source>
</reference>
<accession>A0ABP2EMJ8</accession>
<gene>
    <name evidence="3" type="ORF">BDCG_01053</name>
</gene>
<feature type="chain" id="PRO_5046100628" evidence="2">
    <location>
        <begin position="24"/>
        <end position="188"/>
    </location>
</feature>
<dbReference type="Proteomes" id="UP000002039">
    <property type="component" value="Unassembled WGS sequence"/>
</dbReference>
<evidence type="ECO:0000313" key="3">
    <source>
        <dbReference type="EMBL" id="EEQ84248.1"/>
    </source>
</evidence>
<dbReference type="EMBL" id="EQ999973">
    <property type="protein sequence ID" value="EEQ84248.1"/>
    <property type="molecule type" value="Genomic_DNA"/>
</dbReference>
<keyword evidence="4" id="KW-1185">Reference proteome</keyword>
<evidence type="ECO:0000313" key="4">
    <source>
        <dbReference type="Proteomes" id="UP000002039"/>
    </source>
</evidence>
<organism evidence="3 4">
    <name type="scientific">Ajellomyces dermatitidis (strain ER-3 / ATCC MYA-2586)</name>
    <name type="common">Blastomyces dermatitidis</name>
    <dbReference type="NCBI Taxonomy" id="559297"/>
    <lineage>
        <taxon>Eukaryota</taxon>
        <taxon>Fungi</taxon>
        <taxon>Dikarya</taxon>
        <taxon>Ascomycota</taxon>
        <taxon>Pezizomycotina</taxon>
        <taxon>Eurotiomycetes</taxon>
        <taxon>Eurotiomycetidae</taxon>
        <taxon>Onygenales</taxon>
        <taxon>Ajellomycetaceae</taxon>
        <taxon>Blastomyces</taxon>
    </lineage>
</organism>